<feature type="domain" description="Aminoacyl-transfer RNA synthetases class-II family profile" evidence="4">
    <location>
        <begin position="6"/>
        <end position="165"/>
    </location>
</feature>
<gene>
    <name evidence="5" type="ORF">IAA96_07980</name>
</gene>
<dbReference type="Gene3D" id="3.30.930.10">
    <property type="entry name" value="Bira Bifunctional Protein, Domain 2"/>
    <property type="match status" value="1"/>
</dbReference>
<dbReference type="GO" id="GO:0006430">
    <property type="term" value="P:lysyl-tRNA aminoacylation"/>
    <property type="evidence" value="ECO:0007669"/>
    <property type="project" value="TreeGrafter"/>
</dbReference>
<reference evidence="5" key="1">
    <citation type="submission" date="2020-10" db="EMBL/GenBank/DDBJ databases">
        <authorList>
            <person name="Gilroy R."/>
        </authorList>
    </citation>
    <scope>NUCLEOTIDE SEQUENCE</scope>
    <source>
        <strain evidence="5">B3-4054</strain>
    </source>
</reference>
<evidence type="ECO:0000313" key="5">
    <source>
        <dbReference type="EMBL" id="MBO8451026.1"/>
    </source>
</evidence>
<dbReference type="Pfam" id="PF00152">
    <property type="entry name" value="tRNA-synt_2"/>
    <property type="match status" value="1"/>
</dbReference>
<name>A0A9D9EMW5_9SPIR</name>
<proteinExistence type="predicted"/>
<dbReference type="Proteomes" id="UP000823616">
    <property type="component" value="Unassembled WGS sequence"/>
</dbReference>
<dbReference type="AlphaFoldDB" id="A0A9D9EMW5"/>
<comment type="caution">
    <text evidence="5">The sequence shown here is derived from an EMBL/GenBank/DDBJ whole genome shotgun (WGS) entry which is preliminary data.</text>
</comment>
<evidence type="ECO:0000259" key="4">
    <source>
        <dbReference type="PROSITE" id="PS50862"/>
    </source>
</evidence>
<dbReference type="GO" id="GO:0005524">
    <property type="term" value="F:ATP binding"/>
    <property type="evidence" value="ECO:0007669"/>
    <property type="project" value="InterPro"/>
</dbReference>
<protein>
    <recommendedName>
        <fullName evidence="4">Aminoacyl-transfer RNA synthetases class-II family profile domain-containing protein</fullName>
    </recommendedName>
</protein>
<evidence type="ECO:0000256" key="3">
    <source>
        <dbReference type="ARBA" id="ARBA00022840"/>
    </source>
</evidence>
<dbReference type="PANTHER" id="PTHR42918">
    <property type="entry name" value="LYSYL-TRNA SYNTHETASE"/>
    <property type="match status" value="1"/>
</dbReference>
<dbReference type="GO" id="GO:0000049">
    <property type="term" value="F:tRNA binding"/>
    <property type="evidence" value="ECO:0007669"/>
    <property type="project" value="TreeGrafter"/>
</dbReference>
<keyword evidence="1" id="KW-0436">Ligase</keyword>
<keyword evidence="2" id="KW-0547">Nucleotide-binding</keyword>
<dbReference type="GO" id="GO:0005829">
    <property type="term" value="C:cytosol"/>
    <property type="evidence" value="ECO:0007669"/>
    <property type="project" value="TreeGrafter"/>
</dbReference>
<dbReference type="InterPro" id="IPR045864">
    <property type="entry name" value="aa-tRNA-synth_II/BPL/LPL"/>
</dbReference>
<dbReference type="InterPro" id="IPR006195">
    <property type="entry name" value="aa-tRNA-synth_II"/>
</dbReference>
<evidence type="ECO:0000256" key="2">
    <source>
        <dbReference type="ARBA" id="ARBA00022741"/>
    </source>
</evidence>
<dbReference type="InterPro" id="IPR004364">
    <property type="entry name" value="Aa-tRNA-synt_II"/>
</dbReference>
<dbReference type="PANTHER" id="PTHR42918:SF6">
    <property type="entry name" value="ELONGATION FACTOR P--(R)-BETA-LYSINE LIGASE"/>
    <property type="match status" value="1"/>
</dbReference>
<accession>A0A9D9EMW5</accession>
<sequence>MDLHMLKFRSGVLAAVRDFFSSRGYLETDTPALAPALIPESCLEVFRTEYLPPDGGPPVPLFLLPSPELYLKKLLAAHRVPLFQISKCYRNCESRGQQHSPEFTMLEYYRTDADAADMLRETEELLLGLREKAVQQGFSPSAFPDGGKTVFRRMTVDEAFTAWAG</sequence>
<dbReference type="EMBL" id="JADIMS010000151">
    <property type="protein sequence ID" value="MBO8451026.1"/>
    <property type="molecule type" value="Genomic_DNA"/>
</dbReference>
<keyword evidence="3" id="KW-0067">ATP-binding</keyword>
<organism evidence="5 6">
    <name type="scientific">Candidatus Avitreponema avistercoris</name>
    <dbReference type="NCBI Taxonomy" id="2840705"/>
    <lineage>
        <taxon>Bacteria</taxon>
        <taxon>Pseudomonadati</taxon>
        <taxon>Spirochaetota</taxon>
        <taxon>Spirochaetia</taxon>
        <taxon>Spirochaetales</taxon>
        <taxon>Candidatus Avitreponema</taxon>
    </lineage>
</organism>
<dbReference type="SUPFAM" id="SSF55681">
    <property type="entry name" value="Class II aaRS and biotin synthetases"/>
    <property type="match status" value="1"/>
</dbReference>
<feature type="non-terminal residue" evidence="5">
    <location>
        <position position="165"/>
    </location>
</feature>
<reference evidence="5" key="2">
    <citation type="journal article" date="2021" name="PeerJ">
        <title>Extensive microbial diversity within the chicken gut microbiome revealed by metagenomics and culture.</title>
        <authorList>
            <person name="Gilroy R."/>
            <person name="Ravi A."/>
            <person name="Getino M."/>
            <person name="Pursley I."/>
            <person name="Horton D.L."/>
            <person name="Alikhan N.F."/>
            <person name="Baker D."/>
            <person name="Gharbi K."/>
            <person name="Hall N."/>
            <person name="Watson M."/>
            <person name="Adriaenssens E.M."/>
            <person name="Foster-Nyarko E."/>
            <person name="Jarju S."/>
            <person name="Secka A."/>
            <person name="Antonio M."/>
            <person name="Oren A."/>
            <person name="Chaudhuri R.R."/>
            <person name="La Ragione R."/>
            <person name="Hildebrand F."/>
            <person name="Pallen M.J."/>
        </authorList>
    </citation>
    <scope>NUCLEOTIDE SEQUENCE</scope>
    <source>
        <strain evidence="5">B3-4054</strain>
    </source>
</reference>
<evidence type="ECO:0000256" key="1">
    <source>
        <dbReference type="ARBA" id="ARBA00022598"/>
    </source>
</evidence>
<evidence type="ECO:0000313" key="6">
    <source>
        <dbReference type="Proteomes" id="UP000823616"/>
    </source>
</evidence>
<dbReference type="PROSITE" id="PS50862">
    <property type="entry name" value="AA_TRNA_LIGASE_II"/>
    <property type="match status" value="1"/>
</dbReference>
<dbReference type="GO" id="GO:0004824">
    <property type="term" value="F:lysine-tRNA ligase activity"/>
    <property type="evidence" value="ECO:0007669"/>
    <property type="project" value="TreeGrafter"/>
</dbReference>